<proteinExistence type="predicted"/>
<keyword evidence="1" id="KW-0732">Signal</keyword>
<dbReference type="RefSeq" id="WP_055036266.1">
    <property type="nucleotide sequence ID" value="NZ_AP014854.2"/>
</dbReference>
<dbReference type="EMBL" id="AP014854">
    <property type="protein sequence ID" value="BAR98458.1"/>
    <property type="molecule type" value="Genomic_DNA"/>
</dbReference>
<gene>
    <name evidence="2" type="ORF">BV133_865</name>
    <name evidence="3" type="ORF">BVIRIDIS_32450</name>
</gene>
<dbReference type="OrthoDB" id="8456558at2"/>
<organism evidence="3 4">
    <name type="scientific">Blastochloris viridis</name>
    <name type="common">Rhodopseudomonas viridis</name>
    <dbReference type="NCBI Taxonomy" id="1079"/>
    <lineage>
        <taxon>Bacteria</taxon>
        <taxon>Pseudomonadati</taxon>
        <taxon>Pseudomonadota</taxon>
        <taxon>Alphaproteobacteria</taxon>
        <taxon>Hyphomicrobiales</taxon>
        <taxon>Blastochloridaceae</taxon>
        <taxon>Blastochloris</taxon>
    </lineage>
</organism>
<reference evidence="3" key="2">
    <citation type="submission" date="2015-11" db="EMBL/GenBank/DDBJ databases">
        <authorList>
            <person name="Zhang Y."/>
            <person name="Guo Z."/>
        </authorList>
    </citation>
    <scope>NUCLEOTIDE SEQUENCE</scope>
    <source>
        <strain evidence="3">1</strain>
    </source>
</reference>
<protein>
    <submittedName>
        <fullName evidence="3">Uncharacterized protein</fullName>
    </submittedName>
</protein>
<dbReference type="AlphaFoldDB" id="A0A0H5BNY7"/>
<accession>A0A0H5BNY7</accession>
<evidence type="ECO:0000313" key="3">
    <source>
        <dbReference type="EMBL" id="CUU44198.1"/>
    </source>
</evidence>
<feature type="chain" id="PRO_5014229205" evidence="1">
    <location>
        <begin position="28"/>
        <end position="125"/>
    </location>
</feature>
<keyword evidence="4" id="KW-1185">Reference proteome</keyword>
<sequence length="125" mass="12707">MTIRSMLAVAGIVVLVESLTGASPVLAGPCSKAIDRMQTHVDAALAAHAAAGPVGDEGNRALMHRQPTPDSIAAAEVNLGDISPEAMDTIVVGMERARQADAVGDAGACEQALGEVRRAIAPRAD</sequence>
<feature type="signal peptide" evidence="1">
    <location>
        <begin position="1"/>
        <end position="27"/>
    </location>
</feature>
<name>A0A0H5BNY7_BLAVI</name>
<reference evidence="2" key="1">
    <citation type="journal article" date="2015" name="Genome Announc.">
        <title>Complete Genome Sequence of the Bacteriochlorophyll b-Producing Photosynthetic Bacterium Blastochloris viridis.</title>
        <authorList>
            <person name="Tsukatani Y."/>
            <person name="Hirose Y."/>
            <person name="Harada J."/>
            <person name="Misawa N."/>
            <person name="Mori K."/>
            <person name="Inoue K."/>
            <person name="Tamiaki H."/>
        </authorList>
    </citation>
    <scope>NUCLEOTIDE SEQUENCE [LARGE SCALE GENOMIC DNA]</scope>
    <source>
        <strain evidence="2">DSM 133</strain>
    </source>
</reference>
<dbReference type="Proteomes" id="UP000065734">
    <property type="component" value="Chromosome I"/>
</dbReference>
<evidence type="ECO:0000313" key="4">
    <source>
        <dbReference type="Proteomes" id="UP000065734"/>
    </source>
</evidence>
<evidence type="ECO:0000256" key="1">
    <source>
        <dbReference type="SAM" id="SignalP"/>
    </source>
</evidence>
<evidence type="ECO:0000313" key="2">
    <source>
        <dbReference type="EMBL" id="BAR98458.1"/>
    </source>
</evidence>
<reference evidence="4" key="3">
    <citation type="journal article" date="2016" name="Genome Announc.">
        <title>Revised genome sequence of the purple photosynthetic bacterium Blastochloris viridis.</title>
        <authorList>
            <person name="Liu L.N."/>
            <person name="Faulkner M."/>
            <person name="Liu X."/>
            <person name="Huang F."/>
            <person name="Darby A.C."/>
            <person name="Hall N."/>
        </authorList>
    </citation>
    <scope>NUCLEOTIDE SEQUENCE [LARGE SCALE GENOMIC DNA]</scope>
    <source>
        <strain evidence="4">ATCC 19567 / DSM 133 / F</strain>
    </source>
</reference>
<dbReference type="KEGG" id="bvr:BVIR_478"/>
<dbReference type="EMBL" id="LN907867">
    <property type="protein sequence ID" value="CUU44198.1"/>
    <property type="molecule type" value="Genomic_DNA"/>
</dbReference>